<accession>A0ABN6NX49</accession>
<dbReference type="EMBL" id="AP025637">
    <property type="protein sequence ID" value="BDG70997.1"/>
    <property type="molecule type" value="Genomic_DNA"/>
</dbReference>
<evidence type="ECO:0000313" key="2">
    <source>
        <dbReference type="Proteomes" id="UP000831327"/>
    </source>
</evidence>
<proteinExistence type="predicted"/>
<evidence type="ECO:0000313" key="1">
    <source>
        <dbReference type="EMBL" id="BDG70997.1"/>
    </source>
</evidence>
<protein>
    <submittedName>
        <fullName evidence="1">Uncharacterized protein</fullName>
    </submittedName>
</protein>
<keyword evidence="2" id="KW-1185">Reference proteome</keyword>
<reference evidence="1 2" key="1">
    <citation type="journal article" date="2016" name="Microbes Environ.">
        <title>Phylogenetically diverse aerobic anoxygenic phototrophic bacteria isolated from epilithic biofilms in Tama river, Japan.</title>
        <authorList>
            <person name="Hirose S."/>
            <person name="Matsuura K."/>
            <person name="Haruta S."/>
        </authorList>
    </citation>
    <scope>NUCLEOTIDE SEQUENCE [LARGE SCALE GENOMIC DNA]</scope>
    <source>
        <strain evidence="1 2">S08</strain>
    </source>
</reference>
<sequence>MKAIFAGIIIAVAIASGAALVLDSKVQRTAETAFTTTGARL</sequence>
<organism evidence="1 2">
    <name type="scientific">Roseomonas fluvialis</name>
    <dbReference type="NCBI Taxonomy" id="1750527"/>
    <lineage>
        <taxon>Bacteria</taxon>
        <taxon>Pseudomonadati</taxon>
        <taxon>Pseudomonadota</taxon>
        <taxon>Alphaproteobacteria</taxon>
        <taxon>Acetobacterales</taxon>
        <taxon>Roseomonadaceae</taxon>
        <taxon>Roseomonas</taxon>
    </lineage>
</organism>
<name>A0ABN6NX49_9PROT</name>
<gene>
    <name evidence="1" type="ORF">Rmf_09260</name>
</gene>
<dbReference type="RefSeq" id="WP_255751386.1">
    <property type="nucleotide sequence ID" value="NZ_AP025637.1"/>
</dbReference>
<dbReference type="Proteomes" id="UP000831327">
    <property type="component" value="Chromosome"/>
</dbReference>